<dbReference type="InterPro" id="IPR055108">
    <property type="entry name" value="Syntrophin_4th"/>
</dbReference>
<protein>
    <submittedName>
        <fullName evidence="15">(apollo) hypothetical protein</fullName>
    </submittedName>
</protein>
<dbReference type="InterPro" id="IPR001478">
    <property type="entry name" value="PDZ"/>
</dbReference>
<dbReference type="FunFam" id="2.30.42.10:FF:000052">
    <property type="entry name" value="Syntrophin beta 1"/>
    <property type="match status" value="1"/>
</dbReference>
<dbReference type="PANTHER" id="PTHR10554">
    <property type="entry name" value="SYNTROPHIN"/>
    <property type="match status" value="1"/>
</dbReference>
<keyword evidence="12" id="KW-0009">Actin-binding</keyword>
<evidence type="ECO:0000256" key="7">
    <source>
        <dbReference type="ARBA" id="ARBA00022737"/>
    </source>
</evidence>
<dbReference type="GO" id="GO:0070161">
    <property type="term" value="C:anchoring junction"/>
    <property type="evidence" value="ECO:0007669"/>
    <property type="project" value="UniProtKB-SubCell"/>
</dbReference>
<dbReference type="EMBL" id="CAJQZP010000610">
    <property type="protein sequence ID" value="CAG4972029.1"/>
    <property type="molecule type" value="Genomic_DNA"/>
</dbReference>
<keyword evidence="8" id="KW-0106">Calcium</keyword>
<keyword evidence="16" id="KW-1185">Reference proteome</keyword>
<dbReference type="InterPro" id="IPR015482">
    <property type="entry name" value="Syntrophin"/>
</dbReference>
<dbReference type="GO" id="GO:0005198">
    <property type="term" value="F:structural molecule activity"/>
    <property type="evidence" value="ECO:0007669"/>
    <property type="project" value="InterPro"/>
</dbReference>
<keyword evidence="11" id="KW-0472">Membrane</keyword>
<gene>
    <name evidence="15" type="ORF">PAPOLLO_LOCUS8538</name>
</gene>
<dbReference type="Pfam" id="PF23012">
    <property type="entry name" value="Syntrophin_4th"/>
    <property type="match status" value="1"/>
</dbReference>
<keyword evidence="13" id="KW-0206">Cytoskeleton</keyword>
<comment type="caution">
    <text evidence="15">The sequence shown here is derived from an EMBL/GenBank/DDBJ whole genome shotgun (WGS) entry which is preliminary data.</text>
</comment>
<dbReference type="GO" id="GO:0003779">
    <property type="term" value="F:actin binding"/>
    <property type="evidence" value="ECO:0007669"/>
    <property type="project" value="UniProtKB-KW"/>
</dbReference>
<keyword evidence="7" id="KW-0677">Repeat</keyword>
<keyword evidence="9" id="KW-0112">Calmodulin-binding</keyword>
<dbReference type="InterPro" id="IPR041428">
    <property type="entry name" value="PHsplit_syntrophin"/>
</dbReference>
<feature type="domain" description="PDZ" evidence="14">
    <location>
        <begin position="87"/>
        <end position="170"/>
    </location>
</feature>
<evidence type="ECO:0000256" key="11">
    <source>
        <dbReference type="ARBA" id="ARBA00023136"/>
    </source>
</evidence>
<evidence type="ECO:0000256" key="4">
    <source>
        <dbReference type="ARBA" id="ARBA00010798"/>
    </source>
</evidence>
<comment type="similarity">
    <text evidence="4">Belongs to the syntrophin family.</text>
</comment>
<dbReference type="Proteomes" id="UP000691718">
    <property type="component" value="Unassembled WGS sequence"/>
</dbReference>
<accession>A0A8S3WP05</accession>
<sequence>MVENGGSSGGSESPNATCARSGLLETLVRGVWYRVHCSLEDDYLSVSLDDGYDATTTLNGTLNNNNVETPNSDFTEVPEAIANQKRLVQVVKSDNNGLGISIKGGIENNMPILISKIFKGMAADLTEQLYVGDAILSVNGEDLKDATHEEAVKALKRAGKMVQLEVKYLREVTPYFRKASIISEVGWELQRGYMADAPPSPPSPRRRRADTRYVPLLMACVAKNLRHHDPEDRIIEIYSPDGVHALALRAGTAGSAAGWHRALHAAVRRVARAAMARARPRLRALVGEVRYAGWLARRPPQDLMGASGGSDSSDDMEGWVPTFVAITDRELRLYEAAPWSAEAWCAPTENFNLAATRLAWWRRGGSGPGSGEEAEGGGAGGGAAALGVRAGTAGGLCVRALRADTPHDLAAVAGALVDGAHHAVRAQPEFTFRCRFRGVCARLALGAGGVCVWEAAGSLGRGGARALYRRPLHALRASADDDRAALWLHFADDDTLVRTAAARCIHTAHSADDDRAALWLHFADDDTLVRTAAACCILHAPPTTTAPRSGCTSPTTTRSYVPLLHAVYCMLRRRRPRRALAALRRRRHARTYRSCTLHTYCTLRRRRPRRALAALRRRRHARTYRCCTLYTACSADDDRACALAALRRRRHARTYRCCTLYTACSADDEPRLRSGCSAPTTTRSYVPLLHAVYCMLRRRRPRRALAALRRRRHARTYRSCMLHSGWDVSSV</sequence>
<evidence type="ECO:0000256" key="9">
    <source>
        <dbReference type="ARBA" id="ARBA00022860"/>
    </source>
</evidence>
<dbReference type="Pfam" id="PF00595">
    <property type="entry name" value="PDZ"/>
    <property type="match status" value="1"/>
</dbReference>
<dbReference type="PROSITE" id="PS50106">
    <property type="entry name" value="PDZ"/>
    <property type="match status" value="1"/>
</dbReference>
<evidence type="ECO:0000259" key="14">
    <source>
        <dbReference type="PROSITE" id="PS50106"/>
    </source>
</evidence>
<evidence type="ECO:0000256" key="2">
    <source>
        <dbReference type="ARBA" id="ARBA00004245"/>
    </source>
</evidence>
<dbReference type="PANTHER" id="PTHR10554:SF12">
    <property type="entry name" value="IP02644P"/>
    <property type="match status" value="1"/>
</dbReference>
<keyword evidence="5" id="KW-0963">Cytoplasm</keyword>
<dbReference type="SMART" id="SM00228">
    <property type="entry name" value="PDZ"/>
    <property type="match status" value="1"/>
</dbReference>
<comment type="subcellular location">
    <subcellularLocation>
        <location evidence="3">Cell junction</location>
    </subcellularLocation>
    <subcellularLocation>
        <location evidence="2">Cytoplasm</location>
        <location evidence="2">Cytoskeleton</location>
    </subcellularLocation>
    <subcellularLocation>
        <location evidence="1">Endomembrane system</location>
        <topology evidence="1">Peripheral membrane protein</topology>
    </subcellularLocation>
</comment>
<evidence type="ECO:0000313" key="16">
    <source>
        <dbReference type="Proteomes" id="UP000691718"/>
    </source>
</evidence>
<evidence type="ECO:0000256" key="3">
    <source>
        <dbReference type="ARBA" id="ARBA00004282"/>
    </source>
</evidence>
<evidence type="ECO:0000256" key="13">
    <source>
        <dbReference type="ARBA" id="ARBA00023212"/>
    </source>
</evidence>
<organism evidence="15 16">
    <name type="scientific">Parnassius apollo</name>
    <name type="common">Apollo butterfly</name>
    <name type="synonym">Papilio apollo</name>
    <dbReference type="NCBI Taxonomy" id="110799"/>
    <lineage>
        <taxon>Eukaryota</taxon>
        <taxon>Metazoa</taxon>
        <taxon>Ecdysozoa</taxon>
        <taxon>Arthropoda</taxon>
        <taxon>Hexapoda</taxon>
        <taxon>Insecta</taxon>
        <taxon>Pterygota</taxon>
        <taxon>Neoptera</taxon>
        <taxon>Endopterygota</taxon>
        <taxon>Lepidoptera</taxon>
        <taxon>Glossata</taxon>
        <taxon>Ditrysia</taxon>
        <taxon>Papilionoidea</taxon>
        <taxon>Papilionidae</taxon>
        <taxon>Parnassiinae</taxon>
        <taxon>Parnassini</taxon>
        <taxon>Parnassius</taxon>
        <taxon>Parnassius</taxon>
    </lineage>
</organism>
<dbReference type="Pfam" id="PF18012">
    <property type="entry name" value="PH_17"/>
    <property type="match status" value="1"/>
</dbReference>
<keyword evidence="10" id="KW-0965">Cell junction</keyword>
<evidence type="ECO:0000256" key="12">
    <source>
        <dbReference type="ARBA" id="ARBA00023203"/>
    </source>
</evidence>
<keyword evidence="6" id="KW-0597">Phosphoprotein</keyword>
<name>A0A8S3WP05_PARAO</name>
<evidence type="ECO:0000256" key="5">
    <source>
        <dbReference type="ARBA" id="ARBA00022490"/>
    </source>
</evidence>
<reference evidence="15" key="1">
    <citation type="submission" date="2021-04" db="EMBL/GenBank/DDBJ databases">
        <authorList>
            <person name="Tunstrom K."/>
        </authorList>
    </citation>
    <scope>NUCLEOTIDE SEQUENCE</scope>
</reference>
<evidence type="ECO:0000256" key="10">
    <source>
        <dbReference type="ARBA" id="ARBA00022949"/>
    </source>
</evidence>
<dbReference type="CDD" id="cd06801">
    <property type="entry name" value="PDZ_syntrophin-like"/>
    <property type="match status" value="1"/>
</dbReference>
<dbReference type="GO" id="GO:0005856">
    <property type="term" value="C:cytoskeleton"/>
    <property type="evidence" value="ECO:0007669"/>
    <property type="project" value="UniProtKB-SubCell"/>
</dbReference>
<evidence type="ECO:0000313" key="15">
    <source>
        <dbReference type="EMBL" id="CAG4972029.1"/>
    </source>
</evidence>
<evidence type="ECO:0000256" key="8">
    <source>
        <dbReference type="ARBA" id="ARBA00022837"/>
    </source>
</evidence>
<evidence type="ECO:0000256" key="1">
    <source>
        <dbReference type="ARBA" id="ARBA00004184"/>
    </source>
</evidence>
<dbReference type="AlphaFoldDB" id="A0A8S3WP05"/>
<proteinExistence type="inferred from homology"/>
<evidence type="ECO:0000256" key="6">
    <source>
        <dbReference type="ARBA" id="ARBA00022553"/>
    </source>
</evidence>
<dbReference type="GO" id="GO:0005516">
    <property type="term" value="F:calmodulin binding"/>
    <property type="evidence" value="ECO:0007669"/>
    <property type="project" value="UniProtKB-KW"/>
</dbReference>
<dbReference type="GO" id="GO:0016010">
    <property type="term" value="C:dystrophin-associated glycoprotein complex"/>
    <property type="evidence" value="ECO:0007669"/>
    <property type="project" value="TreeGrafter"/>
</dbReference>
<dbReference type="OrthoDB" id="409749at2759"/>
<dbReference type="GO" id="GO:0012505">
    <property type="term" value="C:endomembrane system"/>
    <property type="evidence" value="ECO:0007669"/>
    <property type="project" value="UniProtKB-SubCell"/>
</dbReference>